<dbReference type="OrthoDB" id="7250310at2759"/>
<dbReference type="RefSeq" id="XP_047847317.1">
    <property type="nucleotide sequence ID" value="XM_047991306.1"/>
</dbReference>
<evidence type="ECO:0000256" key="1">
    <source>
        <dbReference type="SAM" id="SignalP"/>
    </source>
</evidence>
<evidence type="ECO:0000313" key="2">
    <source>
        <dbReference type="EMBL" id="UNI23836.1"/>
    </source>
</evidence>
<name>A0A9Q8QS35_9HYPO</name>
<evidence type="ECO:0000313" key="3">
    <source>
        <dbReference type="Proteomes" id="UP000829364"/>
    </source>
</evidence>
<dbReference type="KEGG" id="ptkz:JDV02_009630"/>
<feature type="chain" id="PRO_5040369503" evidence="1">
    <location>
        <begin position="19"/>
        <end position="413"/>
    </location>
</feature>
<reference evidence="2" key="1">
    <citation type="submission" date="2021-11" db="EMBL/GenBank/DDBJ databases">
        <title>Purpureocillium_takamizusanense_genome.</title>
        <authorList>
            <person name="Nguyen N.-H."/>
        </authorList>
    </citation>
    <scope>NUCLEOTIDE SEQUENCE</scope>
    <source>
        <strain evidence="2">PT3</strain>
    </source>
</reference>
<accession>A0A9Q8QS35</accession>
<dbReference type="Proteomes" id="UP000829364">
    <property type="component" value="Chromosome 10"/>
</dbReference>
<dbReference type="AlphaFoldDB" id="A0A9Q8QS35"/>
<keyword evidence="3" id="KW-1185">Reference proteome</keyword>
<feature type="signal peptide" evidence="1">
    <location>
        <begin position="1"/>
        <end position="18"/>
    </location>
</feature>
<protein>
    <submittedName>
        <fullName evidence="2">Uncharacterized protein</fullName>
    </submittedName>
</protein>
<gene>
    <name evidence="2" type="ORF">JDV02_009630</name>
</gene>
<organism evidence="2 3">
    <name type="scientific">Purpureocillium takamizusanense</name>
    <dbReference type="NCBI Taxonomy" id="2060973"/>
    <lineage>
        <taxon>Eukaryota</taxon>
        <taxon>Fungi</taxon>
        <taxon>Dikarya</taxon>
        <taxon>Ascomycota</taxon>
        <taxon>Pezizomycotina</taxon>
        <taxon>Sordariomycetes</taxon>
        <taxon>Hypocreomycetidae</taxon>
        <taxon>Hypocreales</taxon>
        <taxon>Ophiocordycipitaceae</taxon>
        <taxon>Purpureocillium</taxon>
    </lineage>
</organism>
<proteinExistence type="predicted"/>
<dbReference type="EMBL" id="CP086363">
    <property type="protein sequence ID" value="UNI23836.1"/>
    <property type="molecule type" value="Genomic_DNA"/>
</dbReference>
<keyword evidence="1" id="KW-0732">Signal</keyword>
<sequence length="413" mass="44617">MMLWSALATGLAISVVLAADDSPPGVIVELCKQRGQVPQKAGDSWTCVQNSSICGEGEDQATLHKDAKTGEYVCCSPGYKLKDGRCVDPRPPPAPAPGTCAARIEDVGLTSLLSRVLAPCFPCGTTALDTFLTEYAGVLKAAMNLVEDAYSQPGCVTPKPSPGNWWKCPRDDDSPCKWLALENNKAPKTLAATGTDHRVLPNPNVPVANYKYPFDTWVTTWPDDDLDIYIKGEKVKPQASGTSYLIPAGTSGDDVYYKSSRGAQIQFYGACSPSTPCIGEEVVPWTQGKAVTVGDRDAVIDVSKYTSDGDLVFTIADTSVTTEQYTILADGKEVDKTHGRLTLGADKYNTKNIVNIDVGAGPWGALRSIANDGFWGSFRIPKGTQQVTVHMNFEAPGWPHYLFEYRIDKLCKC</sequence>
<dbReference type="GeneID" id="72071575"/>